<dbReference type="Pfam" id="PF07810">
    <property type="entry name" value="TMC"/>
    <property type="match status" value="1"/>
</dbReference>
<name>A0AAV2ILU5_LYMST</name>
<feature type="transmembrane region" description="Helical" evidence="6">
    <location>
        <begin position="334"/>
        <end position="352"/>
    </location>
</feature>
<feature type="transmembrane region" description="Helical" evidence="6">
    <location>
        <begin position="287"/>
        <end position="314"/>
    </location>
</feature>
<evidence type="ECO:0000313" key="9">
    <source>
        <dbReference type="Proteomes" id="UP001497497"/>
    </source>
</evidence>
<feature type="domain" description="TMC" evidence="7">
    <location>
        <begin position="395"/>
        <end position="507"/>
    </location>
</feature>
<feature type="transmembrane region" description="Helical" evidence="6">
    <location>
        <begin position="149"/>
        <end position="169"/>
    </location>
</feature>
<comment type="subcellular location">
    <subcellularLocation>
        <location evidence="1">Membrane</location>
        <topology evidence="1">Multi-pass membrane protein</topology>
    </subcellularLocation>
</comment>
<comment type="similarity">
    <text evidence="2">Belongs to the TMC family.</text>
</comment>
<protein>
    <recommendedName>
        <fullName evidence="7">TMC domain-containing protein</fullName>
    </recommendedName>
</protein>
<evidence type="ECO:0000259" key="7">
    <source>
        <dbReference type="Pfam" id="PF07810"/>
    </source>
</evidence>
<keyword evidence="4 6" id="KW-1133">Transmembrane helix</keyword>
<organism evidence="8 9">
    <name type="scientific">Lymnaea stagnalis</name>
    <name type="common">Great pond snail</name>
    <name type="synonym">Helix stagnalis</name>
    <dbReference type="NCBI Taxonomy" id="6523"/>
    <lineage>
        <taxon>Eukaryota</taxon>
        <taxon>Metazoa</taxon>
        <taxon>Spiralia</taxon>
        <taxon>Lophotrochozoa</taxon>
        <taxon>Mollusca</taxon>
        <taxon>Gastropoda</taxon>
        <taxon>Heterobranchia</taxon>
        <taxon>Euthyneura</taxon>
        <taxon>Panpulmonata</taxon>
        <taxon>Hygrophila</taxon>
        <taxon>Lymnaeoidea</taxon>
        <taxon>Lymnaeidae</taxon>
        <taxon>Lymnaea</taxon>
    </lineage>
</organism>
<dbReference type="InterPro" id="IPR012496">
    <property type="entry name" value="TMC_dom"/>
</dbReference>
<feature type="non-terminal residue" evidence="8">
    <location>
        <position position="1"/>
    </location>
</feature>
<dbReference type="GO" id="GO:0005886">
    <property type="term" value="C:plasma membrane"/>
    <property type="evidence" value="ECO:0007669"/>
    <property type="project" value="InterPro"/>
</dbReference>
<evidence type="ECO:0000313" key="8">
    <source>
        <dbReference type="EMBL" id="CAL1548114.1"/>
    </source>
</evidence>
<feature type="non-terminal residue" evidence="8">
    <location>
        <position position="603"/>
    </location>
</feature>
<dbReference type="InterPro" id="IPR038900">
    <property type="entry name" value="TMC"/>
</dbReference>
<evidence type="ECO:0000256" key="5">
    <source>
        <dbReference type="ARBA" id="ARBA00023136"/>
    </source>
</evidence>
<feature type="transmembrane region" description="Helical" evidence="6">
    <location>
        <begin position="509"/>
        <end position="532"/>
    </location>
</feature>
<feature type="transmembrane region" description="Helical" evidence="6">
    <location>
        <begin position="575"/>
        <end position="597"/>
    </location>
</feature>
<evidence type="ECO:0000256" key="4">
    <source>
        <dbReference type="ARBA" id="ARBA00022989"/>
    </source>
</evidence>
<feature type="transmembrane region" description="Helical" evidence="6">
    <location>
        <begin position="41"/>
        <end position="59"/>
    </location>
</feature>
<gene>
    <name evidence="8" type="ORF">GSLYS_00021431001</name>
</gene>
<evidence type="ECO:0000256" key="3">
    <source>
        <dbReference type="ARBA" id="ARBA00022692"/>
    </source>
</evidence>
<feature type="transmembrane region" description="Helical" evidence="6">
    <location>
        <begin position="106"/>
        <end position="129"/>
    </location>
</feature>
<evidence type="ECO:0000256" key="2">
    <source>
        <dbReference type="ARBA" id="ARBA00006510"/>
    </source>
</evidence>
<reference evidence="8 9" key="1">
    <citation type="submission" date="2024-04" db="EMBL/GenBank/DDBJ databases">
        <authorList>
            <consortium name="Genoscope - CEA"/>
            <person name="William W."/>
        </authorList>
    </citation>
    <scope>NUCLEOTIDE SEQUENCE [LARGE SCALE GENOMIC DNA]</scope>
</reference>
<keyword evidence="3 6" id="KW-0812">Transmembrane</keyword>
<proteinExistence type="inferred from homology"/>
<dbReference type="Proteomes" id="UP001497497">
    <property type="component" value="Unassembled WGS sequence"/>
</dbReference>
<feature type="transmembrane region" description="Helical" evidence="6">
    <location>
        <begin position="249"/>
        <end position="267"/>
    </location>
</feature>
<evidence type="ECO:0000256" key="1">
    <source>
        <dbReference type="ARBA" id="ARBA00004141"/>
    </source>
</evidence>
<sequence>RSVFEGVTDVWYRLNFWSQQFREIEGHFGIATSTYFRFTRWLVNLNFVVFFLYLCFIYIPQLSYNSLYEFLSPSNITSTGDFYDIMVRCSKTYTEKAHNKSANRNWLTFLNIAQGTGFLENTMLFYGYYTNLTFTLAGEKRPNDMRYNMGLGYLLTVGFSFIVVFIMIVKNSSTTIKETVIDFDNKIFPMYTNSTFGGWDYCINSEKMAIYKQRIIYNEFKATLLEVKLKRVRDNRTTKEKSRLYLKRFVINLVVLALLAGAFYTIYVTTDFLIRVSKNQTENLSDILFLLINYLPSIVISMLNAVIPEIFLALSTVEQYSNSFSTHITIIRAVFLRLSSVWVLIVSLYYRLQYQGRNPFNCPEENKYNVTRCCGNALWESIIENDQLERGTVQCWESYVGQQFYKLCITDFISVTLIVLAIKIPRRIIHHHFQHKFWIVKKFGRSKFDLPLQVLDIVYSQTVCWMGMFFTPLLPALTFIKVFYFFFLKKFELLSVAEAPQIAYRASRSYSFFQTVLLLSFIVISCLLGYMIGNLHPSMSCGPFRIYSKPDFVMFDVITNEINSWPSVPQGIIKYFGTIGFYVPAFIIALLSIYYYLAVTAGY</sequence>
<dbReference type="EMBL" id="CAXITT010001177">
    <property type="protein sequence ID" value="CAL1548114.1"/>
    <property type="molecule type" value="Genomic_DNA"/>
</dbReference>
<keyword evidence="9" id="KW-1185">Reference proteome</keyword>
<keyword evidence="5 6" id="KW-0472">Membrane</keyword>
<evidence type="ECO:0000256" key="6">
    <source>
        <dbReference type="SAM" id="Phobius"/>
    </source>
</evidence>
<feature type="transmembrane region" description="Helical" evidence="6">
    <location>
        <begin position="465"/>
        <end position="488"/>
    </location>
</feature>
<dbReference type="AlphaFoldDB" id="A0AAV2ILU5"/>
<dbReference type="PANTHER" id="PTHR23302:SF24">
    <property type="entry name" value="TMC DOMAIN-CONTAINING PROTEIN"/>
    <property type="match status" value="1"/>
</dbReference>
<comment type="caution">
    <text evidence="8">The sequence shown here is derived from an EMBL/GenBank/DDBJ whole genome shotgun (WGS) entry which is preliminary data.</text>
</comment>
<dbReference type="GO" id="GO:0008381">
    <property type="term" value="F:mechanosensitive monoatomic ion channel activity"/>
    <property type="evidence" value="ECO:0007669"/>
    <property type="project" value="TreeGrafter"/>
</dbReference>
<dbReference type="PANTHER" id="PTHR23302">
    <property type="entry name" value="TRANSMEMBRANE CHANNEL-RELATED"/>
    <property type="match status" value="1"/>
</dbReference>
<accession>A0AAV2ILU5</accession>